<dbReference type="Proteomes" id="UP001621714">
    <property type="component" value="Unassembled WGS sequence"/>
</dbReference>
<dbReference type="RefSeq" id="WP_405336211.1">
    <property type="nucleotide sequence ID" value="NZ_JBANFI010000001.1"/>
</dbReference>
<evidence type="ECO:0000313" key="1">
    <source>
        <dbReference type="EMBL" id="MFK7159598.1"/>
    </source>
</evidence>
<protein>
    <submittedName>
        <fullName evidence="1">Uncharacterized protein</fullName>
    </submittedName>
</protein>
<reference evidence="1 2" key="1">
    <citation type="submission" date="2024-02" db="EMBL/GenBank/DDBJ databases">
        <title>Marinospirillum sp. MEB 164 isolated from Lonar lake sediment.</title>
        <authorList>
            <person name="Joshi A."/>
            <person name="Thite S."/>
        </authorList>
    </citation>
    <scope>NUCLEOTIDE SEQUENCE [LARGE SCALE GENOMIC DNA]</scope>
    <source>
        <strain evidence="1 2">MEB164</strain>
    </source>
</reference>
<sequence>MTPSADEASLATHRYSATPCWLNQPYSARARGVVAITSQYGGGDLLALSRRQALETLADLFDLQLQDELDVSGSTFVASGQTLRLAPSWTQDGQHYSYAYFADPQADAWVRQSCQPAQCAPERCSPSWLCNESQENLSTVTVSQLSANLREQYRFLFENALAQYQAIHGVEVQAERTQLHRQSASALRIETSLREIERTQLEFASTNLSHPLVLTHSCRIENTLYGRFELLGYAPQVTAFSYPADWHLNPVYQEGWVIGQFSGLLSRNLISLKIQEAVNHGLLALARTQHTHISSDQFQVERNAAGHYMMQFVHETTRGEVRAQVRSVRFTGSAQDPQVFVLMEALP</sequence>
<gene>
    <name evidence="1" type="ORF">V6U78_00915</name>
</gene>
<name>A0ABW8PTH7_9GAMM</name>
<evidence type="ECO:0000313" key="2">
    <source>
        <dbReference type="Proteomes" id="UP001621714"/>
    </source>
</evidence>
<dbReference type="EMBL" id="JBANFI010000001">
    <property type="protein sequence ID" value="MFK7159598.1"/>
    <property type="molecule type" value="Genomic_DNA"/>
</dbReference>
<keyword evidence="2" id="KW-1185">Reference proteome</keyword>
<accession>A0ABW8PTH7</accession>
<proteinExistence type="predicted"/>
<comment type="caution">
    <text evidence="1">The sequence shown here is derived from an EMBL/GenBank/DDBJ whole genome shotgun (WGS) entry which is preliminary data.</text>
</comment>
<organism evidence="1 2">
    <name type="scientific">Marinospirillum alkalitolerans</name>
    <dbReference type="NCBI Taxonomy" id="3123374"/>
    <lineage>
        <taxon>Bacteria</taxon>
        <taxon>Pseudomonadati</taxon>
        <taxon>Pseudomonadota</taxon>
        <taxon>Gammaproteobacteria</taxon>
        <taxon>Oceanospirillales</taxon>
        <taxon>Oceanospirillaceae</taxon>
        <taxon>Marinospirillum</taxon>
    </lineage>
</organism>